<dbReference type="InParanoid" id="A0A0C3DN95"/>
<reference evidence="1 2" key="1">
    <citation type="submission" date="2014-04" db="EMBL/GenBank/DDBJ databases">
        <authorList>
            <consortium name="DOE Joint Genome Institute"/>
            <person name="Kuo A."/>
            <person name="Martino E."/>
            <person name="Perotto S."/>
            <person name="Kohler A."/>
            <person name="Nagy L.G."/>
            <person name="Floudas D."/>
            <person name="Copeland A."/>
            <person name="Barry K.W."/>
            <person name="Cichocki N."/>
            <person name="Veneault-Fourrey C."/>
            <person name="LaButti K."/>
            <person name="Lindquist E.A."/>
            <person name="Lipzen A."/>
            <person name="Lundell T."/>
            <person name="Morin E."/>
            <person name="Murat C."/>
            <person name="Sun H."/>
            <person name="Tunlid A."/>
            <person name="Henrissat B."/>
            <person name="Grigoriev I.V."/>
            <person name="Hibbett D.S."/>
            <person name="Martin F."/>
            <person name="Nordberg H.P."/>
            <person name="Cantor M.N."/>
            <person name="Hua S.X."/>
        </authorList>
    </citation>
    <scope>NUCLEOTIDE SEQUENCE [LARGE SCALE GENOMIC DNA]</scope>
    <source>
        <strain evidence="1 2">Zn</strain>
    </source>
</reference>
<gene>
    <name evidence="1" type="ORF">OIDMADRAFT_51463</name>
</gene>
<accession>A0A0C3DN95</accession>
<keyword evidence="2" id="KW-1185">Reference proteome</keyword>
<evidence type="ECO:0000313" key="1">
    <source>
        <dbReference type="EMBL" id="KIN03503.1"/>
    </source>
</evidence>
<dbReference type="HOGENOM" id="CLU_1031311_0_0_1"/>
<name>A0A0C3DN95_OIDMZ</name>
<dbReference type="AlphaFoldDB" id="A0A0C3DN95"/>
<evidence type="ECO:0000313" key="2">
    <source>
        <dbReference type="Proteomes" id="UP000054321"/>
    </source>
</evidence>
<dbReference type="EMBL" id="KN832873">
    <property type="protein sequence ID" value="KIN03503.1"/>
    <property type="molecule type" value="Genomic_DNA"/>
</dbReference>
<dbReference type="OrthoDB" id="2408430at2759"/>
<organism evidence="1 2">
    <name type="scientific">Oidiodendron maius (strain Zn)</name>
    <dbReference type="NCBI Taxonomy" id="913774"/>
    <lineage>
        <taxon>Eukaryota</taxon>
        <taxon>Fungi</taxon>
        <taxon>Dikarya</taxon>
        <taxon>Ascomycota</taxon>
        <taxon>Pezizomycotina</taxon>
        <taxon>Leotiomycetes</taxon>
        <taxon>Leotiomycetes incertae sedis</taxon>
        <taxon>Myxotrichaceae</taxon>
        <taxon>Oidiodendron</taxon>
    </lineage>
</organism>
<protein>
    <submittedName>
        <fullName evidence="1">Uncharacterized protein</fullName>
    </submittedName>
</protein>
<dbReference type="Proteomes" id="UP000054321">
    <property type="component" value="Unassembled WGS sequence"/>
</dbReference>
<reference evidence="2" key="2">
    <citation type="submission" date="2015-01" db="EMBL/GenBank/DDBJ databases">
        <title>Evolutionary Origins and Diversification of the Mycorrhizal Mutualists.</title>
        <authorList>
            <consortium name="DOE Joint Genome Institute"/>
            <consortium name="Mycorrhizal Genomics Consortium"/>
            <person name="Kohler A."/>
            <person name="Kuo A."/>
            <person name="Nagy L.G."/>
            <person name="Floudas D."/>
            <person name="Copeland A."/>
            <person name="Barry K.W."/>
            <person name="Cichocki N."/>
            <person name="Veneault-Fourrey C."/>
            <person name="LaButti K."/>
            <person name="Lindquist E.A."/>
            <person name="Lipzen A."/>
            <person name="Lundell T."/>
            <person name="Morin E."/>
            <person name="Murat C."/>
            <person name="Riley R."/>
            <person name="Ohm R."/>
            <person name="Sun H."/>
            <person name="Tunlid A."/>
            <person name="Henrissat B."/>
            <person name="Grigoriev I.V."/>
            <person name="Hibbett D.S."/>
            <person name="Martin F."/>
        </authorList>
    </citation>
    <scope>NUCLEOTIDE SEQUENCE [LARGE SCALE GENOMIC DNA]</scope>
    <source>
        <strain evidence="2">Zn</strain>
    </source>
</reference>
<proteinExistence type="predicted"/>
<sequence>MPSAEAVLLPKLFPSNLVSLGQIVRNALAPNVNTYTKSCEVVKDEDIAKHDDPEQPYEAIVSVDTRGRFDIGLTRLLGGAFNTRSANLLSIKAEKLEHFALKDSTDILKRIAGDEDARNWINDMVLHKTPCYIVVGLQVLCNAEFKRVVLTEAGGGAHVTVPLEHTGQIPLHIKGQLSADRFGESTGRVSGVFGVQVQKLTTVLETENKSTLQGDVRWRWTYQRVKGTQEEVTKELSIKLEDVELDELVKLLAQDDAQDDEDGDE</sequence>